<evidence type="ECO:0000256" key="2">
    <source>
        <dbReference type="ARBA" id="ARBA00022485"/>
    </source>
</evidence>
<keyword evidence="7 12" id="KW-0411">Iron-sulfur</keyword>
<dbReference type="EC" id="4.1.99.22" evidence="1 12"/>
<dbReference type="CDD" id="cd21117">
    <property type="entry name" value="Twitch_MoaA"/>
    <property type="match status" value="1"/>
</dbReference>
<comment type="cofactor">
    <cofactor evidence="12">
        <name>[4Fe-4S] cluster</name>
        <dbReference type="ChEBI" id="CHEBI:49883"/>
    </cofactor>
    <text evidence="12">Binds 2 [4Fe-4S] clusters. Binds 1 [4Fe-4S] cluster coordinated with 3 cysteines and an exchangeable S-adenosyl-L-methionine and 1 [4Fe-4S] cluster coordinated with 3 cysteines and the GTP-derived substrate.</text>
</comment>
<dbReference type="InterPro" id="IPR010505">
    <property type="entry name" value="MoaA_twitch"/>
</dbReference>
<feature type="binding site" evidence="12">
    <location>
        <position position="107"/>
    </location>
    <ligand>
        <name>GTP</name>
        <dbReference type="ChEBI" id="CHEBI:37565"/>
    </ligand>
</feature>
<evidence type="ECO:0000256" key="11">
    <source>
        <dbReference type="ARBA" id="ARBA00048697"/>
    </source>
</evidence>
<feature type="binding site" evidence="12">
    <location>
        <position position="167"/>
    </location>
    <ligand>
        <name>GTP</name>
        <dbReference type="ChEBI" id="CHEBI:37565"/>
    </ligand>
</feature>
<feature type="domain" description="Radical SAM core" evidence="13">
    <location>
        <begin position="16"/>
        <end position="243"/>
    </location>
</feature>
<dbReference type="Pfam" id="PF04055">
    <property type="entry name" value="Radical_SAM"/>
    <property type="match status" value="1"/>
</dbReference>
<comment type="similarity">
    <text evidence="12">Belongs to the radical SAM superfamily. MoaA family.</text>
</comment>
<dbReference type="AlphaFoldDB" id="A0A062V9X7"/>
<name>A0A062V9X7_9PROT</name>
<keyword evidence="4 12" id="KW-0479">Metal-binding</keyword>
<dbReference type="PROSITE" id="PS51918">
    <property type="entry name" value="RADICAL_SAM"/>
    <property type="match status" value="1"/>
</dbReference>
<accession>A0A062V9X7</accession>
<feature type="binding site" evidence="12">
    <location>
        <position position="36"/>
    </location>
    <ligand>
        <name>[4Fe-4S] cluster</name>
        <dbReference type="ChEBI" id="CHEBI:49883"/>
        <label>1</label>
        <note>4Fe-4S-S-AdoMet</note>
    </ligand>
</feature>
<gene>
    <name evidence="12" type="primary">moaA</name>
    <name evidence="14" type="ORF">HPO_07737</name>
</gene>
<feature type="binding site" evidence="12">
    <location>
        <position position="39"/>
    </location>
    <ligand>
        <name>[4Fe-4S] cluster</name>
        <dbReference type="ChEBI" id="CHEBI:49883"/>
        <label>1</label>
        <note>4Fe-4S-S-AdoMet</note>
    </ligand>
</feature>
<feature type="binding site" evidence="12">
    <location>
        <position position="269"/>
    </location>
    <ligand>
        <name>[4Fe-4S] cluster</name>
        <dbReference type="ChEBI" id="CHEBI:49883"/>
        <label>2</label>
        <note>4Fe-4S-substrate</note>
    </ligand>
</feature>
<evidence type="ECO:0000256" key="7">
    <source>
        <dbReference type="ARBA" id="ARBA00023014"/>
    </source>
</evidence>
<dbReference type="SUPFAM" id="SSF102114">
    <property type="entry name" value="Radical SAM enzymes"/>
    <property type="match status" value="1"/>
</dbReference>
<dbReference type="CDD" id="cd01335">
    <property type="entry name" value="Radical_SAM"/>
    <property type="match status" value="1"/>
</dbReference>
<dbReference type="SFLD" id="SFLDG01067">
    <property type="entry name" value="SPASM/twitch_domain_containing"/>
    <property type="match status" value="1"/>
</dbReference>
<comment type="function">
    <text evidence="12">Catalyzes the cyclization of GTP to (8S)-3',8-cyclo-7,8-dihydroguanosine 5'-triphosphate.</text>
</comment>
<comment type="pathway">
    <text evidence="12">Cofactor biosynthesis; molybdopterin biosynthesis.</text>
</comment>
<keyword evidence="5 12" id="KW-0547">Nucleotide-binding</keyword>
<comment type="catalytic activity">
    <reaction evidence="11 12">
        <text>GTP + AH2 + S-adenosyl-L-methionine = (8S)-3',8-cyclo-7,8-dihydroguanosine 5'-triphosphate + 5'-deoxyadenosine + L-methionine + A + H(+)</text>
        <dbReference type="Rhea" id="RHEA:49576"/>
        <dbReference type="ChEBI" id="CHEBI:13193"/>
        <dbReference type="ChEBI" id="CHEBI:15378"/>
        <dbReference type="ChEBI" id="CHEBI:17319"/>
        <dbReference type="ChEBI" id="CHEBI:17499"/>
        <dbReference type="ChEBI" id="CHEBI:37565"/>
        <dbReference type="ChEBI" id="CHEBI:57844"/>
        <dbReference type="ChEBI" id="CHEBI:59789"/>
        <dbReference type="ChEBI" id="CHEBI:131766"/>
        <dbReference type="EC" id="4.1.99.22"/>
    </reaction>
</comment>
<dbReference type="Gene3D" id="3.20.20.70">
    <property type="entry name" value="Aldolase class I"/>
    <property type="match status" value="1"/>
</dbReference>
<keyword evidence="2 12" id="KW-0004">4Fe-4S</keyword>
<dbReference type="PATRIC" id="fig|1280954.3.peg.1570"/>
<evidence type="ECO:0000256" key="3">
    <source>
        <dbReference type="ARBA" id="ARBA00022691"/>
    </source>
</evidence>
<dbReference type="Pfam" id="PF06463">
    <property type="entry name" value="Mob_synth_C"/>
    <property type="match status" value="1"/>
</dbReference>
<organism evidence="14 15">
    <name type="scientific">Hyphomonas polymorpha PS728</name>
    <dbReference type="NCBI Taxonomy" id="1280954"/>
    <lineage>
        <taxon>Bacteria</taxon>
        <taxon>Pseudomonadati</taxon>
        <taxon>Pseudomonadota</taxon>
        <taxon>Alphaproteobacteria</taxon>
        <taxon>Hyphomonadales</taxon>
        <taxon>Hyphomonadaceae</taxon>
        <taxon>Hyphomonas</taxon>
    </lineage>
</organism>
<reference evidence="14 15" key="1">
    <citation type="journal article" date="2014" name="Antonie Van Leeuwenhoek">
        <title>Hyphomonas beringensis sp. nov. and Hyphomonas chukchiensis sp. nov., isolated from surface seawater of the Bering Sea and Chukchi Sea.</title>
        <authorList>
            <person name="Li C."/>
            <person name="Lai Q."/>
            <person name="Li G."/>
            <person name="Dong C."/>
            <person name="Wang J."/>
            <person name="Liao Y."/>
            <person name="Shao Z."/>
        </authorList>
    </citation>
    <scope>NUCLEOTIDE SEQUENCE [LARGE SCALE GENOMIC DNA]</scope>
    <source>
        <strain evidence="14 15">PS728</strain>
    </source>
</reference>
<evidence type="ECO:0000256" key="5">
    <source>
        <dbReference type="ARBA" id="ARBA00022741"/>
    </source>
</evidence>
<dbReference type="InterPro" id="IPR050105">
    <property type="entry name" value="MoCo_biosynth_MoaA/MoaC"/>
</dbReference>
<keyword evidence="15" id="KW-1185">Reference proteome</keyword>
<feature type="binding site" evidence="12">
    <location>
        <position position="283"/>
    </location>
    <ligand>
        <name>[4Fe-4S] cluster</name>
        <dbReference type="ChEBI" id="CHEBI:49883"/>
        <label>2</label>
        <note>4Fe-4S-substrate</note>
    </ligand>
</feature>
<dbReference type="GO" id="GO:0051539">
    <property type="term" value="F:4 iron, 4 sulfur cluster binding"/>
    <property type="evidence" value="ECO:0007669"/>
    <property type="project" value="UniProtKB-UniRule"/>
</dbReference>
<dbReference type="Proteomes" id="UP000027100">
    <property type="component" value="Unassembled WGS sequence"/>
</dbReference>
<dbReference type="STRING" id="1280954.HPO_07737"/>
<dbReference type="GO" id="GO:0061799">
    <property type="term" value="F:cyclic pyranopterin monophosphate synthase activity"/>
    <property type="evidence" value="ECO:0007669"/>
    <property type="project" value="TreeGrafter"/>
</dbReference>
<feature type="binding site" evidence="12">
    <location>
        <position position="38"/>
    </location>
    <ligand>
        <name>S-adenosyl-L-methionine</name>
        <dbReference type="ChEBI" id="CHEBI:59789"/>
    </ligand>
</feature>
<dbReference type="InterPro" id="IPR013483">
    <property type="entry name" value="MoaA"/>
</dbReference>
<evidence type="ECO:0000256" key="10">
    <source>
        <dbReference type="ARBA" id="ARBA00023239"/>
    </source>
</evidence>
<feature type="binding site" evidence="12">
    <location>
        <position position="25"/>
    </location>
    <ligand>
        <name>GTP</name>
        <dbReference type="ChEBI" id="CHEBI:37565"/>
    </ligand>
</feature>
<feature type="binding site" evidence="12">
    <location>
        <position position="78"/>
    </location>
    <ligand>
        <name>S-adenosyl-L-methionine</name>
        <dbReference type="ChEBI" id="CHEBI:59789"/>
    </ligand>
</feature>
<dbReference type="GO" id="GO:0061798">
    <property type="term" value="F:GTP 3',8'-cyclase activity"/>
    <property type="evidence" value="ECO:0007669"/>
    <property type="project" value="UniProtKB-UniRule"/>
</dbReference>
<dbReference type="SFLD" id="SFLDG01383">
    <property type="entry name" value="cyclic_pyranopterin_phosphate"/>
    <property type="match status" value="1"/>
</dbReference>
<dbReference type="EMBL" id="ARYM01000007">
    <property type="protein sequence ID" value="KCZ99101.1"/>
    <property type="molecule type" value="Genomic_DNA"/>
</dbReference>
<dbReference type="GO" id="GO:1904047">
    <property type="term" value="F:S-adenosyl-L-methionine binding"/>
    <property type="evidence" value="ECO:0007669"/>
    <property type="project" value="UniProtKB-UniRule"/>
</dbReference>
<dbReference type="InterPro" id="IPR058240">
    <property type="entry name" value="rSAM_sf"/>
</dbReference>
<evidence type="ECO:0000256" key="12">
    <source>
        <dbReference type="HAMAP-Rule" id="MF_01225"/>
    </source>
</evidence>
<dbReference type="InterPro" id="IPR013785">
    <property type="entry name" value="Aldolase_TIM"/>
</dbReference>
<keyword evidence="3 12" id="KW-0949">S-adenosyl-L-methionine</keyword>
<dbReference type="GO" id="GO:0005525">
    <property type="term" value="F:GTP binding"/>
    <property type="evidence" value="ECO:0007669"/>
    <property type="project" value="UniProtKB-UniRule"/>
</dbReference>
<dbReference type="PANTHER" id="PTHR22960:SF0">
    <property type="entry name" value="MOLYBDENUM COFACTOR BIOSYNTHESIS PROTEIN 1"/>
    <property type="match status" value="1"/>
</dbReference>
<keyword evidence="6 12" id="KW-0408">Iron</keyword>
<comment type="caution">
    <text evidence="14">The sequence shown here is derived from an EMBL/GenBank/DDBJ whole genome shotgun (WGS) entry which is preliminary data.</text>
</comment>
<evidence type="ECO:0000259" key="13">
    <source>
        <dbReference type="PROSITE" id="PS51918"/>
    </source>
</evidence>
<dbReference type="InterPro" id="IPR006638">
    <property type="entry name" value="Elp3/MiaA/NifB-like_rSAM"/>
</dbReference>
<dbReference type="UniPathway" id="UPA00344"/>
<dbReference type="SMART" id="SM00729">
    <property type="entry name" value="Elp3"/>
    <property type="match status" value="1"/>
</dbReference>
<sequence length="343" mass="38083">MFDSQEHSVAAPLTDTFGRRVSYLRLSVTDRCDLRCTYCMAEQMTFLPKKELLSLEELEQIADAFIRRGVTKIRITGGEPLVRRDIGDLFDRLGRRLGNGLEELTLTTNATLLTLHAARLYTAGVRRVNISLDTLNPETFKAVTRRGDLAQTLAGITAAKAAGLKVKINTVALKNQNVHEIPEMISWAHDQGFDITLIEVMPLGLTGEDRYDQYIPLLEIRDRLEQQWTLTEESARFADAGPSRYVRVAQTGGRLGFITPLTNNFCAGCNRVRVTCTGRIYMCLGQDDHVDLRAALREASNPEMALDAALSRALLGKPEKHAFGIRARAESPALPRHMSVTGG</sequence>
<evidence type="ECO:0000256" key="6">
    <source>
        <dbReference type="ARBA" id="ARBA00023004"/>
    </source>
</evidence>
<dbReference type="PROSITE" id="PS01305">
    <property type="entry name" value="MOAA_NIFB_PQQE"/>
    <property type="match status" value="1"/>
</dbReference>
<evidence type="ECO:0000313" key="15">
    <source>
        <dbReference type="Proteomes" id="UP000027100"/>
    </source>
</evidence>
<dbReference type="HAMAP" id="MF_01225_B">
    <property type="entry name" value="MoaA_B"/>
    <property type="match status" value="1"/>
</dbReference>
<feature type="binding site" evidence="12">
    <location>
        <position position="201"/>
    </location>
    <ligand>
        <name>S-adenosyl-L-methionine</name>
        <dbReference type="ChEBI" id="CHEBI:59789"/>
    </ligand>
</feature>
<feature type="binding site" evidence="12">
    <location>
        <position position="266"/>
    </location>
    <ligand>
        <name>[4Fe-4S] cluster</name>
        <dbReference type="ChEBI" id="CHEBI:49883"/>
        <label>2</label>
        <note>4Fe-4S-substrate</note>
    </ligand>
</feature>
<evidence type="ECO:0000256" key="4">
    <source>
        <dbReference type="ARBA" id="ARBA00022723"/>
    </source>
</evidence>
<feature type="binding site" evidence="12">
    <location>
        <position position="32"/>
    </location>
    <ligand>
        <name>[4Fe-4S] cluster</name>
        <dbReference type="ChEBI" id="CHEBI:49883"/>
        <label>1</label>
        <note>4Fe-4S-S-AdoMet</note>
    </ligand>
</feature>
<dbReference type="RefSeq" id="WP_035596565.1">
    <property type="nucleotide sequence ID" value="NZ_ARYM01000007.1"/>
</dbReference>
<proteinExistence type="inferred from homology"/>
<evidence type="ECO:0000256" key="9">
    <source>
        <dbReference type="ARBA" id="ARBA00023150"/>
    </source>
</evidence>
<dbReference type="OrthoDB" id="9763993at2"/>
<dbReference type="PANTHER" id="PTHR22960">
    <property type="entry name" value="MOLYBDOPTERIN COFACTOR SYNTHESIS PROTEIN A"/>
    <property type="match status" value="1"/>
</dbReference>
<keyword evidence="8 12" id="KW-0342">GTP-binding</keyword>
<keyword evidence="9 12" id="KW-0501">Molybdenum cofactor biosynthesis</keyword>
<comment type="subunit">
    <text evidence="12">Monomer and homodimer.</text>
</comment>
<keyword evidence="10 12" id="KW-0456">Lyase</keyword>
<evidence type="ECO:0000313" key="14">
    <source>
        <dbReference type="EMBL" id="KCZ99101.1"/>
    </source>
</evidence>
<dbReference type="InterPro" id="IPR000385">
    <property type="entry name" value="MoaA_NifB_PqqE_Fe-S-bd_CS"/>
</dbReference>
<protein>
    <recommendedName>
        <fullName evidence="1 12">GTP 3',8-cyclase</fullName>
        <ecNumber evidence="1 12">4.1.99.22</ecNumber>
    </recommendedName>
    <alternativeName>
        <fullName evidence="12">Molybdenum cofactor biosynthesis protein A</fullName>
    </alternativeName>
</protein>
<dbReference type="NCBIfam" id="TIGR02666">
    <property type="entry name" value="moaA"/>
    <property type="match status" value="1"/>
</dbReference>
<dbReference type="eggNOG" id="COG2896">
    <property type="taxonomic scope" value="Bacteria"/>
</dbReference>
<feature type="binding site" evidence="12">
    <location>
        <position position="74"/>
    </location>
    <ligand>
        <name>GTP</name>
        <dbReference type="ChEBI" id="CHEBI:37565"/>
    </ligand>
</feature>
<evidence type="ECO:0000256" key="1">
    <source>
        <dbReference type="ARBA" id="ARBA00012167"/>
    </source>
</evidence>
<dbReference type="InterPro" id="IPR040064">
    <property type="entry name" value="MoaA-like"/>
</dbReference>
<dbReference type="GO" id="GO:0046872">
    <property type="term" value="F:metal ion binding"/>
    <property type="evidence" value="ECO:0007669"/>
    <property type="project" value="UniProtKB-KW"/>
</dbReference>
<dbReference type="SFLD" id="SFLDG01386">
    <property type="entry name" value="main_SPASM_domain-containing"/>
    <property type="match status" value="1"/>
</dbReference>
<feature type="binding site" evidence="12">
    <location>
        <begin position="271"/>
        <end position="273"/>
    </location>
    <ligand>
        <name>GTP</name>
        <dbReference type="ChEBI" id="CHEBI:37565"/>
    </ligand>
</feature>
<dbReference type="SFLD" id="SFLDS00029">
    <property type="entry name" value="Radical_SAM"/>
    <property type="match status" value="1"/>
</dbReference>
<feature type="binding site" evidence="12">
    <location>
        <position position="131"/>
    </location>
    <ligand>
        <name>S-adenosyl-L-methionine</name>
        <dbReference type="ChEBI" id="CHEBI:59789"/>
    </ligand>
</feature>
<evidence type="ECO:0000256" key="8">
    <source>
        <dbReference type="ARBA" id="ARBA00023134"/>
    </source>
</evidence>
<dbReference type="GO" id="GO:0006777">
    <property type="term" value="P:Mo-molybdopterin cofactor biosynthetic process"/>
    <property type="evidence" value="ECO:0007669"/>
    <property type="project" value="UniProtKB-UniRule"/>
</dbReference>
<dbReference type="InterPro" id="IPR007197">
    <property type="entry name" value="rSAM"/>
</dbReference>